<organism evidence="2 3">
    <name type="scientific">Nitrosomonas communis</name>
    <dbReference type="NCBI Taxonomy" id="44574"/>
    <lineage>
        <taxon>Bacteria</taxon>
        <taxon>Pseudomonadati</taxon>
        <taxon>Pseudomonadota</taxon>
        <taxon>Betaproteobacteria</taxon>
        <taxon>Nitrosomonadales</taxon>
        <taxon>Nitrosomonadaceae</taxon>
        <taxon>Nitrosomonas</taxon>
    </lineage>
</organism>
<evidence type="ECO:0000313" key="3">
    <source>
        <dbReference type="Proteomes" id="UP000324176"/>
    </source>
</evidence>
<dbReference type="GO" id="GO:0004519">
    <property type="term" value="F:endonuclease activity"/>
    <property type="evidence" value="ECO:0007669"/>
    <property type="project" value="UniProtKB-KW"/>
</dbReference>
<accession>A0A5D3YCQ9</accession>
<dbReference type="EMBL" id="VNHT01000022">
    <property type="protein sequence ID" value="TYP88184.1"/>
    <property type="molecule type" value="Genomic_DNA"/>
</dbReference>
<comment type="caution">
    <text evidence="2">The sequence shown here is derived from an EMBL/GenBank/DDBJ whole genome shotgun (WGS) entry which is preliminary data.</text>
</comment>
<keyword evidence="2" id="KW-0255">Endonuclease</keyword>
<dbReference type="Proteomes" id="UP000324176">
    <property type="component" value="Unassembled WGS sequence"/>
</dbReference>
<dbReference type="Pfam" id="PF13546">
    <property type="entry name" value="DDE_5"/>
    <property type="match status" value="1"/>
</dbReference>
<gene>
    <name evidence="2" type="ORF">BCL69_102238</name>
</gene>
<keyword evidence="2" id="KW-0378">Hydrolase</keyword>
<evidence type="ECO:0000259" key="1">
    <source>
        <dbReference type="Pfam" id="PF13546"/>
    </source>
</evidence>
<name>A0A5D3YCQ9_9PROT</name>
<reference evidence="2 3" key="1">
    <citation type="submission" date="2019-07" db="EMBL/GenBank/DDBJ databases">
        <title>Active sludge and wastewater microbial communities from Klosterneuburg, Austria.</title>
        <authorList>
            <person name="Wagner M."/>
        </authorList>
    </citation>
    <scope>NUCLEOTIDE SEQUENCE [LARGE SCALE GENOMIC DNA]</scope>
    <source>
        <strain evidence="2 3">Nm2</strain>
    </source>
</reference>
<feature type="domain" description="Transposase IS701-like DDE" evidence="1">
    <location>
        <begin position="88"/>
        <end position="263"/>
    </location>
</feature>
<proteinExistence type="predicted"/>
<sequence>MNPVTKITALPALTSDLLQASGLLIDNILAMLWQRLGIRTLLSRCGFSKHSGRPINEVIDILSLWLWLKKESIGMFTREGLLQGMGKDVLYETLNRQDLNWRKHHKQVARKALSSYQAKDSRFVVDDTVVRRFGYKMPGISSHFDHTLGRHVMGQQVVTLGLASEEGLVLLDSELFISQVKAQPLEQPFQDGRSIVAKRYRIVQNQSKPEMVASMIHRNVRAGIDASYLLADVWYDSKAMIRLSQETALLAILRMKKNRMKYRVSEYAAGSM</sequence>
<dbReference type="InterPro" id="IPR038721">
    <property type="entry name" value="IS701-like_DDE_dom"/>
</dbReference>
<keyword evidence="2" id="KW-0540">Nuclease</keyword>
<evidence type="ECO:0000313" key="2">
    <source>
        <dbReference type="EMBL" id="TYP88184.1"/>
    </source>
</evidence>
<dbReference type="AlphaFoldDB" id="A0A5D3YCQ9"/>
<dbReference type="RefSeq" id="WP_052752177.1">
    <property type="nucleotide sequence ID" value="NZ_VNHT01000022.1"/>
</dbReference>
<protein>
    <submittedName>
        <fullName evidence="2">DDE superfamily endonuclease</fullName>
    </submittedName>
</protein>